<reference evidence="1 2" key="1">
    <citation type="submission" date="2024-04" db="EMBL/GenBank/DDBJ databases">
        <title>WGS of bacteria from Torrens River.</title>
        <authorList>
            <person name="Wyrsch E.R."/>
            <person name="Drigo B."/>
        </authorList>
    </citation>
    <scope>NUCLEOTIDE SEQUENCE [LARGE SCALE GENOMIC DNA]</scope>
    <source>
        <strain evidence="1 2">TWI391</strain>
    </source>
</reference>
<name>A0ABV0BX28_9SPHI</name>
<evidence type="ECO:0000313" key="2">
    <source>
        <dbReference type="Proteomes" id="UP001409291"/>
    </source>
</evidence>
<accession>A0ABV0BX28</accession>
<keyword evidence="2" id="KW-1185">Reference proteome</keyword>
<organism evidence="1 2">
    <name type="scientific">Sphingobacterium kitahiroshimense</name>
    <dbReference type="NCBI Taxonomy" id="470446"/>
    <lineage>
        <taxon>Bacteria</taxon>
        <taxon>Pseudomonadati</taxon>
        <taxon>Bacteroidota</taxon>
        <taxon>Sphingobacteriia</taxon>
        <taxon>Sphingobacteriales</taxon>
        <taxon>Sphingobacteriaceae</taxon>
        <taxon>Sphingobacterium</taxon>
    </lineage>
</organism>
<proteinExistence type="predicted"/>
<gene>
    <name evidence="1" type="ORF">ABE541_18940</name>
</gene>
<sequence>MMNKYEDPIQFNLQKSTRVIELTYLKLTEICQGGPEIGHLTINGVKISGLFGGPAIIDGYYVYIPLLVNKVIGRGFKLAVIDTSTFEVRKFGRTKSLIFLDPIENNKLFFFENIDKAVERCFELQKLHSI</sequence>
<evidence type="ECO:0000313" key="1">
    <source>
        <dbReference type="EMBL" id="MEN5379350.1"/>
    </source>
</evidence>
<dbReference type="EMBL" id="JBDJNQ010000009">
    <property type="protein sequence ID" value="MEN5379350.1"/>
    <property type="molecule type" value="Genomic_DNA"/>
</dbReference>
<protein>
    <recommendedName>
        <fullName evidence="3">GRAM domain-containing protein</fullName>
    </recommendedName>
</protein>
<evidence type="ECO:0008006" key="3">
    <source>
        <dbReference type="Google" id="ProtNLM"/>
    </source>
</evidence>
<dbReference type="Proteomes" id="UP001409291">
    <property type="component" value="Unassembled WGS sequence"/>
</dbReference>
<comment type="caution">
    <text evidence="1">The sequence shown here is derived from an EMBL/GenBank/DDBJ whole genome shotgun (WGS) entry which is preliminary data.</text>
</comment>
<dbReference type="RefSeq" id="WP_183913623.1">
    <property type="nucleotide sequence ID" value="NZ_JBDJLH010000007.1"/>
</dbReference>